<proteinExistence type="predicted"/>
<dbReference type="AlphaFoldDB" id="A0A150PR98"/>
<evidence type="ECO:0000313" key="3">
    <source>
        <dbReference type="Proteomes" id="UP000075420"/>
    </source>
</evidence>
<name>A0A150PR98_SORCE</name>
<accession>A0A150PR98</accession>
<evidence type="ECO:0000256" key="1">
    <source>
        <dbReference type="SAM" id="MobiDB-lite"/>
    </source>
</evidence>
<evidence type="ECO:0000313" key="2">
    <source>
        <dbReference type="EMBL" id="KYF58199.1"/>
    </source>
</evidence>
<comment type="caution">
    <text evidence="2">The sequence shown here is derived from an EMBL/GenBank/DDBJ whole genome shotgun (WGS) entry which is preliminary data.</text>
</comment>
<dbReference type="Proteomes" id="UP000075420">
    <property type="component" value="Unassembled WGS sequence"/>
</dbReference>
<reference evidence="2 3" key="1">
    <citation type="submission" date="2014-02" db="EMBL/GenBank/DDBJ databases">
        <title>The small core and large imbalanced accessory genome model reveals a collaborative survival strategy of Sorangium cellulosum strains in nature.</title>
        <authorList>
            <person name="Han K."/>
            <person name="Peng R."/>
            <person name="Blom J."/>
            <person name="Li Y.-Z."/>
        </authorList>
    </citation>
    <scope>NUCLEOTIDE SEQUENCE [LARGE SCALE GENOMIC DNA]</scope>
    <source>
        <strain evidence="2 3">So0157-25</strain>
    </source>
</reference>
<feature type="region of interest" description="Disordered" evidence="1">
    <location>
        <begin position="1"/>
        <end position="31"/>
    </location>
</feature>
<dbReference type="EMBL" id="JELY01000768">
    <property type="protein sequence ID" value="KYF58199.1"/>
    <property type="molecule type" value="Genomic_DNA"/>
</dbReference>
<organism evidence="2 3">
    <name type="scientific">Sorangium cellulosum</name>
    <name type="common">Polyangium cellulosum</name>
    <dbReference type="NCBI Taxonomy" id="56"/>
    <lineage>
        <taxon>Bacteria</taxon>
        <taxon>Pseudomonadati</taxon>
        <taxon>Myxococcota</taxon>
        <taxon>Polyangia</taxon>
        <taxon>Polyangiales</taxon>
        <taxon>Polyangiaceae</taxon>
        <taxon>Sorangium</taxon>
    </lineage>
</organism>
<feature type="compositionally biased region" description="Basic and acidic residues" evidence="1">
    <location>
        <begin position="1"/>
        <end position="10"/>
    </location>
</feature>
<protein>
    <submittedName>
        <fullName evidence="2">Uncharacterized protein</fullName>
    </submittedName>
</protein>
<feature type="compositionally biased region" description="Polar residues" evidence="1">
    <location>
        <begin position="11"/>
        <end position="31"/>
    </location>
</feature>
<gene>
    <name evidence="2" type="ORF">BE08_36090</name>
</gene>
<sequence>MSNESYKGELETNTGSALPTESELPGQTQIPVDSKLRFVDTRNNDELLKVAISGANPPPNYARNTEYWSRLRPVNVSVMSMESVAFPGKPGTPEYEKDFQLWLSAGNLIATGQETSPLEWIQGEYKPQAPSSTLYWAIDPDAPAEARIGLLLERDGQNQLLSMTWYKTWQPKDGLIFQKLPSKLKFTEVPGTSPSAIDDKATWYHYHCITQRP</sequence>